<accession>A0A0F6Z4W5</accession>
<dbReference type="PATRIC" id="fig|92706.3.peg.422"/>
<reference evidence="1 2" key="1">
    <citation type="submission" date="2015-04" db="EMBL/GenBank/DDBJ databases">
        <title>Complete Genome Sequence of Brevibacterium flavum ATCC 15168.</title>
        <authorList>
            <person name="Ahn J."/>
            <person name="Park G."/>
            <person name="Jeon W."/>
            <person name="Jang Y."/>
            <person name="Jang M."/>
            <person name="Lee H."/>
            <person name="Lee H."/>
        </authorList>
    </citation>
    <scope>NUCLEOTIDE SEQUENCE [LARGE SCALE GENOMIC DNA]</scope>
    <source>
        <strain evidence="1 2">ATCC 15168</strain>
    </source>
</reference>
<dbReference type="RefSeq" id="WP_003863203.1">
    <property type="nucleotide sequence ID" value="NZ_CP011309.1"/>
</dbReference>
<name>A0A0F6Z4W5_9CORY</name>
<dbReference type="EMBL" id="CP011309">
    <property type="protein sequence ID" value="AKF26416.1"/>
    <property type="molecule type" value="Genomic_DNA"/>
</dbReference>
<dbReference type="Proteomes" id="UP000034037">
    <property type="component" value="Chromosome"/>
</dbReference>
<dbReference type="AlphaFoldDB" id="A0A0F6Z4W5"/>
<protein>
    <submittedName>
        <fullName evidence="1">Uncharacterized protein</fullName>
    </submittedName>
</protein>
<gene>
    <name evidence="1" type="ORF">YH66_02030</name>
</gene>
<sequence length="127" mass="14646">MTSNDTSWKTRYYELESTLEQVLLGFEKVLSEIESNKSVSQQQNLQIYKLDRIKFNKLDAVCCIANGVNIKYQFEFFIDNKLIHQVPFQRSNTSVIPTDKKTATRCKVTAKSCASQESQIVEREIAL</sequence>
<keyword evidence="2" id="KW-1185">Reference proteome</keyword>
<proteinExistence type="predicted"/>
<evidence type="ECO:0000313" key="1">
    <source>
        <dbReference type="EMBL" id="AKF26416.1"/>
    </source>
</evidence>
<evidence type="ECO:0000313" key="2">
    <source>
        <dbReference type="Proteomes" id="UP000034037"/>
    </source>
</evidence>
<organism evidence="1 2">
    <name type="scientific">[Brevibacterium] flavum</name>
    <dbReference type="NCBI Taxonomy" id="92706"/>
    <lineage>
        <taxon>Bacteria</taxon>
        <taxon>Bacillati</taxon>
        <taxon>Actinomycetota</taxon>
        <taxon>Actinomycetes</taxon>
        <taxon>Mycobacteriales</taxon>
        <taxon>Corynebacteriaceae</taxon>
        <taxon>Corynebacterium</taxon>
    </lineage>
</organism>
<dbReference type="HOGENOM" id="CLU_1966360_0_0_11"/>